<comment type="similarity">
    <text evidence="2 10">Belongs to the purine nucleoside phosphorylase YfiH/LACC1 family.</text>
</comment>
<comment type="catalytic activity">
    <reaction evidence="9">
        <text>S-methyl-5'-thioadenosine + phosphate = 5-(methylsulfanyl)-alpha-D-ribose 1-phosphate + adenine</text>
        <dbReference type="Rhea" id="RHEA:11852"/>
        <dbReference type="ChEBI" id="CHEBI:16708"/>
        <dbReference type="ChEBI" id="CHEBI:17509"/>
        <dbReference type="ChEBI" id="CHEBI:43474"/>
        <dbReference type="ChEBI" id="CHEBI:58533"/>
        <dbReference type="EC" id="2.4.2.28"/>
    </reaction>
    <physiologicalReaction direction="left-to-right" evidence="9">
        <dbReference type="Rhea" id="RHEA:11853"/>
    </physiologicalReaction>
</comment>
<evidence type="ECO:0000256" key="1">
    <source>
        <dbReference type="ARBA" id="ARBA00000553"/>
    </source>
</evidence>
<keyword evidence="6" id="KW-0862">Zinc</keyword>
<dbReference type="InterPro" id="IPR038371">
    <property type="entry name" value="Cu_polyphenol_OxRdtase_sf"/>
</dbReference>
<dbReference type="AlphaFoldDB" id="A0A849VC74"/>
<organism evidence="11 12">
    <name type="scientific">Pseudoalteromonas caenipelagi</name>
    <dbReference type="NCBI Taxonomy" id="2726988"/>
    <lineage>
        <taxon>Bacteria</taxon>
        <taxon>Pseudomonadati</taxon>
        <taxon>Pseudomonadota</taxon>
        <taxon>Gammaproteobacteria</taxon>
        <taxon>Alteromonadales</taxon>
        <taxon>Pseudoalteromonadaceae</taxon>
        <taxon>Pseudoalteromonas</taxon>
    </lineage>
</organism>
<dbReference type="SUPFAM" id="SSF64438">
    <property type="entry name" value="CNF1/YfiH-like putative cysteine hydrolases"/>
    <property type="match status" value="1"/>
</dbReference>
<dbReference type="RefSeq" id="WP_171625727.1">
    <property type="nucleotide sequence ID" value="NZ_JABBPG010000003.1"/>
</dbReference>
<evidence type="ECO:0000313" key="12">
    <source>
        <dbReference type="Proteomes" id="UP000586305"/>
    </source>
</evidence>
<comment type="catalytic activity">
    <reaction evidence="8">
        <text>adenosine + phosphate = alpha-D-ribose 1-phosphate + adenine</text>
        <dbReference type="Rhea" id="RHEA:27642"/>
        <dbReference type="ChEBI" id="CHEBI:16335"/>
        <dbReference type="ChEBI" id="CHEBI:16708"/>
        <dbReference type="ChEBI" id="CHEBI:43474"/>
        <dbReference type="ChEBI" id="CHEBI:57720"/>
        <dbReference type="EC" id="2.4.2.1"/>
    </reaction>
    <physiologicalReaction direction="left-to-right" evidence="8">
        <dbReference type="Rhea" id="RHEA:27643"/>
    </physiologicalReaction>
</comment>
<evidence type="ECO:0000256" key="6">
    <source>
        <dbReference type="ARBA" id="ARBA00022833"/>
    </source>
</evidence>
<dbReference type="InterPro" id="IPR003730">
    <property type="entry name" value="Cu_polyphenol_OxRdtase"/>
</dbReference>
<dbReference type="InterPro" id="IPR011324">
    <property type="entry name" value="Cytotoxic_necrot_fac-like_cat"/>
</dbReference>
<proteinExistence type="inferred from homology"/>
<dbReference type="Pfam" id="PF02578">
    <property type="entry name" value="Cu-oxidase_4"/>
    <property type="match status" value="1"/>
</dbReference>
<comment type="catalytic activity">
    <reaction evidence="7">
        <text>adenosine + H2O + H(+) = inosine + NH4(+)</text>
        <dbReference type="Rhea" id="RHEA:24408"/>
        <dbReference type="ChEBI" id="CHEBI:15377"/>
        <dbReference type="ChEBI" id="CHEBI:15378"/>
        <dbReference type="ChEBI" id="CHEBI:16335"/>
        <dbReference type="ChEBI" id="CHEBI:17596"/>
        <dbReference type="ChEBI" id="CHEBI:28938"/>
        <dbReference type="EC" id="3.5.4.4"/>
    </reaction>
    <physiologicalReaction direction="left-to-right" evidence="7">
        <dbReference type="Rhea" id="RHEA:24409"/>
    </physiologicalReaction>
</comment>
<evidence type="ECO:0000256" key="4">
    <source>
        <dbReference type="ARBA" id="ARBA00022723"/>
    </source>
</evidence>
<evidence type="ECO:0000256" key="8">
    <source>
        <dbReference type="ARBA" id="ARBA00048968"/>
    </source>
</evidence>
<gene>
    <name evidence="11" type="primary">pgeF</name>
    <name evidence="11" type="ORF">HG263_08825</name>
</gene>
<evidence type="ECO:0000256" key="9">
    <source>
        <dbReference type="ARBA" id="ARBA00049893"/>
    </source>
</evidence>
<keyword evidence="5" id="KW-0378">Hydrolase</keyword>
<comment type="caution">
    <text evidence="11">The sequence shown here is derived from an EMBL/GenBank/DDBJ whole genome shotgun (WGS) entry which is preliminary data.</text>
</comment>
<comment type="catalytic activity">
    <reaction evidence="1">
        <text>inosine + phosphate = alpha-D-ribose 1-phosphate + hypoxanthine</text>
        <dbReference type="Rhea" id="RHEA:27646"/>
        <dbReference type="ChEBI" id="CHEBI:17368"/>
        <dbReference type="ChEBI" id="CHEBI:17596"/>
        <dbReference type="ChEBI" id="CHEBI:43474"/>
        <dbReference type="ChEBI" id="CHEBI:57720"/>
        <dbReference type="EC" id="2.4.2.1"/>
    </reaction>
    <physiologicalReaction direction="left-to-right" evidence="1">
        <dbReference type="Rhea" id="RHEA:27647"/>
    </physiologicalReaction>
</comment>
<evidence type="ECO:0000256" key="3">
    <source>
        <dbReference type="ARBA" id="ARBA00022679"/>
    </source>
</evidence>
<reference evidence="11 12" key="1">
    <citation type="submission" date="2020-04" db="EMBL/GenBank/DDBJ databases">
        <title>Pseudoalteromonas caenipelagi sp. nov., isolated from a tidal flat.</title>
        <authorList>
            <person name="Park S."/>
            <person name="Yoon J.-H."/>
        </authorList>
    </citation>
    <scope>NUCLEOTIDE SEQUENCE [LARGE SCALE GENOMIC DNA]</scope>
    <source>
        <strain evidence="11 12">JBTF-M23</strain>
    </source>
</reference>
<keyword evidence="12" id="KW-1185">Reference proteome</keyword>
<evidence type="ECO:0000256" key="7">
    <source>
        <dbReference type="ARBA" id="ARBA00047989"/>
    </source>
</evidence>
<name>A0A849VC74_9GAMM</name>
<keyword evidence="3" id="KW-0808">Transferase</keyword>
<evidence type="ECO:0000256" key="2">
    <source>
        <dbReference type="ARBA" id="ARBA00007353"/>
    </source>
</evidence>
<evidence type="ECO:0000256" key="10">
    <source>
        <dbReference type="RuleBase" id="RU361274"/>
    </source>
</evidence>
<keyword evidence="4" id="KW-0479">Metal-binding</keyword>
<dbReference type="GO" id="GO:0016787">
    <property type="term" value="F:hydrolase activity"/>
    <property type="evidence" value="ECO:0007669"/>
    <property type="project" value="UniProtKB-KW"/>
</dbReference>
<dbReference type="GO" id="GO:0005507">
    <property type="term" value="F:copper ion binding"/>
    <property type="evidence" value="ECO:0007669"/>
    <property type="project" value="TreeGrafter"/>
</dbReference>
<dbReference type="GO" id="GO:0017061">
    <property type="term" value="F:S-methyl-5-thioadenosine phosphorylase activity"/>
    <property type="evidence" value="ECO:0007669"/>
    <property type="project" value="UniProtKB-EC"/>
</dbReference>
<protein>
    <recommendedName>
        <fullName evidence="10">Purine nucleoside phosphorylase</fullName>
    </recommendedName>
</protein>
<evidence type="ECO:0000313" key="11">
    <source>
        <dbReference type="EMBL" id="NOU50645.1"/>
    </source>
</evidence>
<sequence>MLLPDWPIQNRVGALSTTRVGGQSCVPFESFNLGYHVNDKPNDVNANHKQLLEYLPNPAHWLTQVHGADVLVVDKNTPATFWPKADALYTRLRQQPLAIMTADCLPILVCDQQGREVAAIHGGWKPLVKGIIANTLALFQANPKQLYVWFGPAIGPQKFVVGSDVKAQFCELNRTHEDDFVAQSDGKFMANIYAIAKRQLAQLGVTEVFGGDYCTVTQNELFFSYRRDGKTGRMASLIWRN</sequence>
<accession>A0A849VC74</accession>
<dbReference type="NCBIfam" id="TIGR00726">
    <property type="entry name" value="peptidoglycan editing factor PgeF"/>
    <property type="match status" value="1"/>
</dbReference>
<dbReference type="PANTHER" id="PTHR30616">
    <property type="entry name" value="UNCHARACTERIZED PROTEIN YFIH"/>
    <property type="match status" value="1"/>
</dbReference>
<dbReference type="Gene3D" id="3.60.140.10">
    <property type="entry name" value="CNF1/YfiH-like putative cysteine hydrolases"/>
    <property type="match status" value="1"/>
</dbReference>
<evidence type="ECO:0000256" key="5">
    <source>
        <dbReference type="ARBA" id="ARBA00022801"/>
    </source>
</evidence>
<dbReference type="Proteomes" id="UP000586305">
    <property type="component" value="Unassembled WGS sequence"/>
</dbReference>
<dbReference type="PANTHER" id="PTHR30616:SF2">
    <property type="entry name" value="PURINE NUCLEOSIDE PHOSPHORYLASE LACC1"/>
    <property type="match status" value="1"/>
</dbReference>
<dbReference type="EMBL" id="JABBPG010000003">
    <property type="protein sequence ID" value="NOU50645.1"/>
    <property type="molecule type" value="Genomic_DNA"/>
</dbReference>
<dbReference type="CDD" id="cd16833">
    <property type="entry name" value="YfiH"/>
    <property type="match status" value="1"/>
</dbReference>